<dbReference type="InterPro" id="IPR002818">
    <property type="entry name" value="DJ-1/PfpI"/>
</dbReference>
<keyword evidence="3" id="KW-0558">Oxidation</keyword>
<dbReference type="STRING" id="7395.A0A1A9VQL8"/>
<evidence type="ECO:0000259" key="4">
    <source>
        <dbReference type="Pfam" id="PF01965"/>
    </source>
</evidence>
<dbReference type="InterPro" id="IPR029062">
    <property type="entry name" value="Class_I_gatase-like"/>
</dbReference>
<dbReference type="PANTHER" id="PTHR48094">
    <property type="entry name" value="PROTEIN/NUCLEIC ACID DEGLYCASE DJ-1-RELATED"/>
    <property type="match status" value="1"/>
</dbReference>
<comment type="subcellular location">
    <subcellularLocation>
        <location evidence="1">Cytoplasm</location>
    </subcellularLocation>
</comment>
<dbReference type="InterPro" id="IPR050325">
    <property type="entry name" value="Prot/Nucl_acid_deglycase"/>
</dbReference>
<dbReference type="GO" id="GO:1903189">
    <property type="term" value="P:glyoxal metabolic process"/>
    <property type="evidence" value="ECO:0007669"/>
    <property type="project" value="TreeGrafter"/>
</dbReference>
<dbReference type="NCBIfam" id="TIGR01383">
    <property type="entry name" value="not_thiJ"/>
    <property type="match status" value="1"/>
</dbReference>
<dbReference type="GO" id="GO:0005739">
    <property type="term" value="C:mitochondrion"/>
    <property type="evidence" value="ECO:0007669"/>
    <property type="project" value="TreeGrafter"/>
</dbReference>
<evidence type="ECO:0000256" key="1">
    <source>
        <dbReference type="ARBA" id="ARBA00004496"/>
    </source>
</evidence>
<dbReference type="InterPro" id="IPR006287">
    <property type="entry name" value="DJ-1"/>
</dbReference>
<protein>
    <recommendedName>
        <fullName evidence="4">DJ-1/PfpI domain-containing protein</fullName>
    </recommendedName>
</protein>
<dbReference type="AlphaFoldDB" id="A0A1A9VQL8"/>
<organism evidence="5 6">
    <name type="scientific">Glossina austeni</name>
    <name type="common">Savannah tsetse fly</name>
    <dbReference type="NCBI Taxonomy" id="7395"/>
    <lineage>
        <taxon>Eukaryota</taxon>
        <taxon>Metazoa</taxon>
        <taxon>Ecdysozoa</taxon>
        <taxon>Arthropoda</taxon>
        <taxon>Hexapoda</taxon>
        <taxon>Insecta</taxon>
        <taxon>Pterygota</taxon>
        <taxon>Neoptera</taxon>
        <taxon>Endopterygota</taxon>
        <taxon>Diptera</taxon>
        <taxon>Brachycera</taxon>
        <taxon>Muscomorpha</taxon>
        <taxon>Hippoboscoidea</taxon>
        <taxon>Glossinidae</taxon>
        <taxon>Glossina</taxon>
    </lineage>
</organism>
<dbReference type="Pfam" id="PF01965">
    <property type="entry name" value="DJ-1_PfpI"/>
    <property type="match status" value="1"/>
</dbReference>
<accession>A0A1A9VQL8</accession>
<dbReference type="Gene3D" id="3.40.50.880">
    <property type="match status" value="1"/>
</dbReference>
<evidence type="ECO:0000256" key="2">
    <source>
        <dbReference type="ARBA" id="ARBA00022490"/>
    </source>
</evidence>
<dbReference type="VEuPathDB" id="VectorBase:GAUT044478"/>
<keyword evidence="2" id="KW-0963">Cytoplasm</keyword>
<evidence type="ECO:0000313" key="6">
    <source>
        <dbReference type="Proteomes" id="UP000078200"/>
    </source>
</evidence>
<dbReference type="SUPFAM" id="SSF52317">
    <property type="entry name" value="Class I glutamine amidotransferase-like"/>
    <property type="match status" value="1"/>
</dbReference>
<dbReference type="Proteomes" id="UP000078200">
    <property type="component" value="Unassembled WGS sequence"/>
</dbReference>
<reference evidence="5" key="1">
    <citation type="submission" date="2020-05" db="UniProtKB">
        <authorList>
            <consortium name="EnsemblMetazoa"/>
        </authorList>
    </citation>
    <scope>IDENTIFICATION</scope>
    <source>
        <strain evidence="5">TTRI</strain>
    </source>
</reference>
<dbReference type="GO" id="GO:0005634">
    <property type="term" value="C:nucleus"/>
    <property type="evidence" value="ECO:0007669"/>
    <property type="project" value="TreeGrafter"/>
</dbReference>
<dbReference type="CDD" id="cd03135">
    <property type="entry name" value="GATase1_DJ-1"/>
    <property type="match status" value="1"/>
</dbReference>
<dbReference type="FunFam" id="3.40.50.880:FF:000022">
    <property type="entry name" value="protein deglycase DJ-1"/>
    <property type="match status" value="1"/>
</dbReference>
<name>A0A1A9VQL8_GLOAU</name>
<evidence type="ECO:0000313" key="5">
    <source>
        <dbReference type="EnsemblMetazoa" id="GAUT044478-PA"/>
    </source>
</evidence>
<dbReference type="PANTHER" id="PTHR48094:SF12">
    <property type="entry name" value="PARKINSON DISEASE PROTEIN 7 HOMOLOG"/>
    <property type="match status" value="1"/>
</dbReference>
<evidence type="ECO:0000256" key="3">
    <source>
        <dbReference type="ARBA" id="ARBA00023097"/>
    </source>
</evidence>
<feature type="domain" description="DJ-1/PfpI" evidence="4">
    <location>
        <begin position="45"/>
        <end position="208"/>
    </location>
</feature>
<sequence>MSNINRVFFRSPLFQRIYLRQPFSYKEKNYLQIHRFLAGNTKMPKTALIVLAEGAEEMEFVISADVLRRAGIKVTVAGLSDKPVKCSRDVVINPDTSLEKVKDEEFNVIVLPGGICGCEEMSKSDILGELLKKQEKEERFVAAICAAPTVLAAHSIGLGKTLTSYPGLKPKLDSLYKYIDDQKVIQDGKLITSRGPGTAFDFALKISEVLAGEEKTREVAKGLLLI</sequence>
<dbReference type="GO" id="GO:0051896">
    <property type="term" value="P:regulation of phosphatidylinositol 3-kinase/protein kinase B signal transduction"/>
    <property type="evidence" value="ECO:0007669"/>
    <property type="project" value="UniProtKB-ARBA"/>
</dbReference>
<dbReference type="GO" id="GO:0006979">
    <property type="term" value="P:response to oxidative stress"/>
    <property type="evidence" value="ECO:0007669"/>
    <property type="project" value="UniProtKB-ARBA"/>
</dbReference>
<keyword evidence="6" id="KW-1185">Reference proteome</keyword>
<dbReference type="EnsemblMetazoa" id="GAUT044478-RA">
    <property type="protein sequence ID" value="GAUT044478-PA"/>
    <property type="gene ID" value="GAUT044478"/>
</dbReference>
<dbReference type="GO" id="GO:0046295">
    <property type="term" value="P:glycolate biosynthetic process"/>
    <property type="evidence" value="ECO:0007669"/>
    <property type="project" value="TreeGrafter"/>
</dbReference>
<proteinExistence type="predicted"/>